<dbReference type="OrthoDB" id="1911439at2"/>
<dbReference type="AlphaFoldDB" id="A0A1V2UA96"/>
<evidence type="ECO:0000313" key="2">
    <source>
        <dbReference type="EMBL" id="ONN40191.1"/>
    </source>
</evidence>
<sequence length="137" mass="16291">MILCSDINRHLLSLVSDMGLELHFIEMERSGFYLSEEKAILLSKKLLDKNSDFEISHELGHCIKKHEELTAFYNATDSARRKFEFEANKIAIEILLFLWSNEYDFEKEHLNAVKFMEYYQIPWNLENCVRETMSNFV</sequence>
<organism evidence="2 3">
    <name type="scientific">Enterococcus mundtii</name>
    <dbReference type="NCBI Taxonomy" id="53346"/>
    <lineage>
        <taxon>Bacteria</taxon>
        <taxon>Bacillati</taxon>
        <taxon>Bacillota</taxon>
        <taxon>Bacilli</taxon>
        <taxon>Lactobacillales</taxon>
        <taxon>Enterococcaceae</taxon>
        <taxon>Enterococcus</taxon>
    </lineage>
</organism>
<comment type="caution">
    <text evidence="2">The sequence shown here is derived from an EMBL/GenBank/DDBJ whole genome shotgun (WGS) entry which is preliminary data.</text>
</comment>
<accession>A0A1V2UA96</accession>
<proteinExistence type="predicted"/>
<dbReference type="Gene3D" id="1.10.10.2910">
    <property type="match status" value="1"/>
</dbReference>
<evidence type="ECO:0000313" key="3">
    <source>
        <dbReference type="Proteomes" id="UP000189299"/>
    </source>
</evidence>
<feature type="domain" description="IrrE N-terminal-like" evidence="1">
    <location>
        <begin position="29"/>
        <end position="96"/>
    </location>
</feature>
<protein>
    <submittedName>
        <fullName evidence="2">ImmA/IrrE family metallo-endopeptidase</fullName>
    </submittedName>
</protein>
<reference evidence="2 3" key="1">
    <citation type="submission" date="2016-12" db="EMBL/GenBank/DDBJ databases">
        <authorList>
            <person name="Song W.-J."/>
            <person name="Kurnit D.M."/>
        </authorList>
    </citation>
    <scope>NUCLEOTIDE SEQUENCE [LARGE SCALE GENOMIC DNA]</scope>
    <source>
        <strain evidence="2 3">CGB1038-1_S1</strain>
    </source>
</reference>
<gene>
    <name evidence="2" type="ORF">BTN92_15640</name>
</gene>
<evidence type="ECO:0000259" key="1">
    <source>
        <dbReference type="Pfam" id="PF06114"/>
    </source>
</evidence>
<dbReference type="STRING" id="53346.A5802_001505"/>
<dbReference type="EMBL" id="MSTR01000024">
    <property type="protein sequence ID" value="ONN40191.1"/>
    <property type="molecule type" value="Genomic_DNA"/>
</dbReference>
<dbReference type="RefSeq" id="WP_077152142.1">
    <property type="nucleotide sequence ID" value="NZ_PHIL01000045.1"/>
</dbReference>
<name>A0A1V2UA96_ENTMU</name>
<dbReference type="Pfam" id="PF06114">
    <property type="entry name" value="Peptidase_M78"/>
    <property type="match status" value="1"/>
</dbReference>
<dbReference type="InterPro" id="IPR010359">
    <property type="entry name" value="IrrE_HExxH"/>
</dbReference>
<dbReference type="Proteomes" id="UP000189299">
    <property type="component" value="Unassembled WGS sequence"/>
</dbReference>